<dbReference type="EMBL" id="BAAANK010000004">
    <property type="protein sequence ID" value="GAA1832958.1"/>
    <property type="molecule type" value="Genomic_DNA"/>
</dbReference>
<dbReference type="Proteomes" id="UP001501746">
    <property type="component" value="Unassembled WGS sequence"/>
</dbReference>
<feature type="region of interest" description="Disordered" evidence="2">
    <location>
        <begin position="148"/>
        <end position="189"/>
    </location>
</feature>
<evidence type="ECO:0000256" key="1">
    <source>
        <dbReference type="ARBA" id="ARBA00022553"/>
    </source>
</evidence>
<organism evidence="4 5">
    <name type="scientific">Agromyces salentinus</name>
    <dbReference type="NCBI Taxonomy" id="269421"/>
    <lineage>
        <taxon>Bacteria</taxon>
        <taxon>Bacillati</taxon>
        <taxon>Actinomycetota</taxon>
        <taxon>Actinomycetes</taxon>
        <taxon>Micrococcales</taxon>
        <taxon>Microbacteriaceae</taxon>
        <taxon>Agromyces</taxon>
    </lineage>
</organism>
<feature type="region of interest" description="Disordered" evidence="2">
    <location>
        <begin position="203"/>
        <end position="239"/>
    </location>
</feature>
<dbReference type="InterPro" id="IPR008984">
    <property type="entry name" value="SMAD_FHA_dom_sf"/>
</dbReference>
<accession>A0ABP4Z3G8</accession>
<sequence length="377" mass="38429">MATYTTDPGGTALAAVRGGAVLLVPADAADALTDVWEHLADPDPIRAVLDRLTVDGLSAAPAFALAVRVEDRNEVRIVVRGAFTARVDLEVVEGAGVSTWVERVVRGRTVILKATDAAAGDRRSLPIVEGVVAAASVTSTAVEAVAPSGPAVSEPSAGPASTSGPNPPVPSSAMPEPAPVEAPPAPPAVDDATVVSVSAIGRRDAAASEGAQPGRDGRGVEQTIIPPEESTGDHDGMTIVGADIRRLREERAARSSAPDEPTDEARALGIRMPDGTVEPISHEVVLGRAPSASQRAGGRLPRVVAIGAGDQDISRNHVHIAVEGDTVVVTDLHSRNGTHVAQPGKAPVRLRAGEPTPVLTGTVVDLGGGWTIQVVGI</sequence>
<gene>
    <name evidence="4" type="ORF">GCM10009750_16440</name>
</gene>
<dbReference type="InterPro" id="IPR000253">
    <property type="entry name" value="FHA_dom"/>
</dbReference>
<feature type="compositionally biased region" description="Pro residues" evidence="2">
    <location>
        <begin position="165"/>
        <end position="187"/>
    </location>
</feature>
<name>A0ABP4Z3G8_9MICO</name>
<dbReference type="Pfam" id="PF00498">
    <property type="entry name" value="FHA"/>
    <property type="match status" value="1"/>
</dbReference>
<reference evidence="5" key="1">
    <citation type="journal article" date="2019" name="Int. J. Syst. Evol. Microbiol.">
        <title>The Global Catalogue of Microorganisms (GCM) 10K type strain sequencing project: providing services to taxonomists for standard genome sequencing and annotation.</title>
        <authorList>
            <consortium name="The Broad Institute Genomics Platform"/>
            <consortium name="The Broad Institute Genome Sequencing Center for Infectious Disease"/>
            <person name="Wu L."/>
            <person name="Ma J."/>
        </authorList>
    </citation>
    <scope>NUCLEOTIDE SEQUENCE [LARGE SCALE GENOMIC DNA]</scope>
    <source>
        <strain evidence="5">JCM 14323</strain>
    </source>
</reference>
<evidence type="ECO:0000313" key="5">
    <source>
        <dbReference type="Proteomes" id="UP001501746"/>
    </source>
</evidence>
<evidence type="ECO:0000256" key="2">
    <source>
        <dbReference type="SAM" id="MobiDB-lite"/>
    </source>
</evidence>
<evidence type="ECO:0000259" key="3">
    <source>
        <dbReference type="PROSITE" id="PS50006"/>
    </source>
</evidence>
<dbReference type="CDD" id="cd00060">
    <property type="entry name" value="FHA"/>
    <property type="match status" value="1"/>
</dbReference>
<evidence type="ECO:0000313" key="4">
    <source>
        <dbReference type="EMBL" id="GAA1832958.1"/>
    </source>
</evidence>
<protein>
    <recommendedName>
        <fullName evidence="3">FHA domain-containing protein</fullName>
    </recommendedName>
</protein>
<keyword evidence="1" id="KW-0597">Phosphoprotein</keyword>
<keyword evidence="5" id="KW-1185">Reference proteome</keyword>
<proteinExistence type="predicted"/>
<dbReference type="Gene3D" id="2.60.200.20">
    <property type="match status" value="1"/>
</dbReference>
<dbReference type="PROSITE" id="PS50006">
    <property type="entry name" value="FHA_DOMAIN"/>
    <property type="match status" value="1"/>
</dbReference>
<dbReference type="SUPFAM" id="SSF49879">
    <property type="entry name" value="SMAD/FHA domain"/>
    <property type="match status" value="1"/>
</dbReference>
<feature type="domain" description="FHA" evidence="3">
    <location>
        <begin position="284"/>
        <end position="340"/>
    </location>
</feature>
<comment type="caution">
    <text evidence="4">The sequence shown here is derived from an EMBL/GenBank/DDBJ whole genome shotgun (WGS) entry which is preliminary data.</text>
</comment>
<dbReference type="RefSeq" id="WP_157427862.1">
    <property type="nucleotide sequence ID" value="NZ_BAAANK010000004.1"/>
</dbReference>